<dbReference type="EnsemblBacteria" id="ABF89578">
    <property type="protein sequence ID" value="ABF89578"/>
    <property type="gene ID" value="MXAN_0025"/>
</dbReference>
<sequence length="228" mass="25973">MDALSCHWSSNRRRYGRDARMSLRWAKVAMLLTACGGAGYRYAGRDVYFGPDGGQVWVRGPWPAIQPSRNVDDVIDQLCPIIMEMDGAREKDYGQEYCGVLYSLGDGVFYASYPSPLGEMQRIGPNKRKSCTSPRYVRDERGRAVGIADYHSHPWAPSPLTPEDRWEKNQRWLIRIQFDTDCHVMKLVPHANEPQPGEVYLRMGRAWELIGIIKPEHKPFGIVTDVGD</sequence>
<name>Q1DGB5_MYXXD</name>
<dbReference type="EMBL" id="CP000113">
    <property type="protein sequence ID" value="ABF89578.1"/>
    <property type="molecule type" value="Genomic_DNA"/>
</dbReference>
<dbReference type="OrthoDB" id="5384996at2"/>
<dbReference type="Proteomes" id="UP000002402">
    <property type="component" value="Chromosome"/>
</dbReference>
<keyword evidence="2" id="KW-1185">Reference proteome</keyword>
<proteinExistence type="predicted"/>
<organism evidence="1 2">
    <name type="scientific">Myxococcus xanthus (strain DK1622)</name>
    <dbReference type="NCBI Taxonomy" id="246197"/>
    <lineage>
        <taxon>Bacteria</taxon>
        <taxon>Pseudomonadati</taxon>
        <taxon>Myxococcota</taxon>
        <taxon>Myxococcia</taxon>
        <taxon>Myxococcales</taxon>
        <taxon>Cystobacterineae</taxon>
        <taxon>Myxococcaceae</taxon>
        <taxon>Myxococcus</taxon>
    </lineage>
</organism>
<evidence type="ECO:0000313" key="1">
    <source>
        <dbReference type="EMBL" id="ABF89578.1"/>
    </source>
</evidence>
<dbReference type="AlphaFoldDB" id="Q1DGB5"/>
<accession>Q1DGB5</accession>
<dbReference type="HOGENOM" id="CLU_105840_0_0_7"/>
<reference evidence="1 2" key="1">
    <citation type="journal article" date="2006" name="Proc. Natl. Acad. Sci. U.S.A.">
        <title>Evolution of sensory complexity recorded in a myxobacterial genome.</title>
        <authorList>
            <person name="Goldman B.S."/>
            <person name="Nierman W.C."/>
            <person name="Kaiser D."/>
            <person name="Slater S.C."/>
            <person name="Durkin A.S."/>
            <person name="Eisen J.A."/>
            <person name="Ronning C.M."/>
            <person name="Barbazuk W.B."/>
            <person name="Blanchard M."/>
            <person name="Field C."/>
            <person name="Halling C."/>
            <person name="Hinkle G."/>
            <person name="Iartchuk O."/>
            <person name="Kim H.S."/>
            <person name="Mackenzie C."/>
            <person name="Madupu R."/>
            <person name="Miller N."/>
            <person name="Shvartsbeyn A."/>
            <person name="Sullivan S.A."/>
            <person name="Vaudin M."/>
            <person name="Wiegand R."/>
            <person name="Kaplan H.B."/>
        </authorList>
    </citation>
    <scope>NUCLEOTIDE SEQUENCE [LARGE SCALE GENOMIC DNA]</scope>
    <source>
        <strain evidence="2">DK1622</strain>
    </source>
</reference>
<dbReference type="KEGG" id="mxa:MXAN_0025"/>
<protein>
    <recommendedName>
        <fullName evidence="3">JAB domain-containing protein</fullName>
    </recommendedName>
</protein>
<evidence type="ECO:0000313" key="2">
    <source>
        <dbReference type="Proteomes" id="UP000002402"/>
    </source>
</evidence>
<evidence type="ECO:0008006" key="3">
    <source>
        <dbReference type="Google" id="ProtNLM"/>
    </source>
</evidence>
<dbReference type="STRING" id="246197.MXAN_0025"/>
<gene>
    <name evidence="1" type="ordered locus">MXAN_0025</name>
</gene>